<accession>A0A4S8JS99</accession>
<comment type="caution">
    <text evidence="2">The sequence shown here is derived from an EMBL/GenBank/DDBJ whole genome shotgun (WGS) entry which is preliminary data.</text>
</comment>
<dbReference type="PANTHER" id="PTHR33098:SF15">
    <property type="entry name" value="DUF761 DOMAIN PROTEIN"/>
    <property type="match status" value="1"/>
</dbReference>
<dbReference type="Pfam" id="PF05553">
    <property type="entry name" value="DUF761"/>
    <property type="match status" value="1"/>
</dbReference>
<evidence type="ECO:0008006" key="4">
    <source>
        <dbReference type="Google" id="ProtNLM"/>
    </source>
</evidence>
<protein>
    <recommendedName>
        <fullName evidence="4">DUF4408 domain-containing protein</fullName>
    </recommendedName>
</protein>
<feature type="compositionally biased region" description="Polar residues" evidence="1">
    <location>
        <begin position="15"/>
        <end position="24"/>
    </location>
</feature>
<evidence type="ECO:0000256" key="1">
    <source>
        <dbReference type="SAM" id="MobiDB-lite"/>
    </source>
</evidence>
<feature type="compositionally biased region" description="Polar residues" evidence="1">
    <location>
        <begin position="40"/>
        <end position="57"/>
    </location>
</feature>
<proteinExistence type="predicted"/>
<organism evidence="2 3">
    <name type="scientific">Musa balbisiana</name>
    <name type="common">Banana</name>
    <dbReference type="NCBI Taxonomy" id="52838"/>
    <lineage>
        <taxon>Eukaryota</taxon>
        <taxon>Viridiplantae</taxon>
        <taxon>Streptophyta</taxon>
        <taxon>Embryophyta</taxon>
        <taxon>Tracheophyta</taxon>
        <taxon>Spermatophyta</taxon>
        <taxon>Magnoliopsida</taxon>
        <taxon>Liliopsida</taxon>
        <taxon>Zingiberales</taxon>
        <taxon>Musaceae</taxon>
        <taxon>Musa</taxon>
    </lineage>
</organism>
<dbReference type="PANTHER" id="PTHR33098">
    <property type="entry name" value="COTTON FIBER (DUF761)"/>
    <property type="match status" value="1"/>
</dbReference>
<keyword evidence="3" id="KW-1185">Reference proteome</keyword>
<feature type="region of interest" description="Disordered" evidence="1">
    <location>
        <begin position="1"/>
        <end position="66"/>
    </location>
</feature>
<reference evidence="2 3" key="1">
    <citation type="journal article" date="2019" name="Nat. Plants">
        <title>Genome sequencing of Musa balbisiana reveals subgenome evolution and function divergence in polyploid bananas.</title>
        <authorList>
            <person name="Yao X."/>
        </authorList>
    </citation>
    <scope>NUCLEOTIDE SEQUENCE [LARGE SCALE GENOMIC DNA]</scope>
    <source>
        <strain evidence="3">cv. DH-PKW</strain>
        <tissue evidence="2">Leaves</tissue>
    </source>
</reference>
<dbReference type="InterPro" id="IPR008480">
    <property type="entry name" value="DUF761_pln"/>
</dbReference>
<evidence type="ECO:0000313" key="3">
    <source>
        <dbReference type="Proteomes" id="UP000317650"/>
    </source>
</evidence>
<evidence type="ECO:0000313" key="2">
    <source>
        <dbReference type="EMBL" id="THU64984.1"/>
    </source>
</evidence>
<dbReference type="EMBL" id="PYDT01000004">
    <property type="protein sequence ID" value="THU64984.1"/>
    <property type="molecule type" value="Genomic_DNA"/>
</dbReference>
<sequence length="138" mass="15139">MTTVAKEKISMARNPITTSSTHATAVSLAPTDHKAPSLRDGSQSNSSRSGKRNTSAANFVAGGGDAGLQPRDIAVNKVRREERFAAEEEEEDINEVADAFIRRFREQLQLQRLQSIENYNEMLARDKATIAKTSTVCT</sequence>
<gene>
    <name evidence="2" type="ORF">C4D60_Mb01t32320</name>
</gene>
<dbReference type="Proteomes" id="UP000317650">
    <property type="component" value="Chromosome 1"/>
</dbReference>
<dbReference type="AlphaFoldDB" id="A0A4S8JS99"/>
<feature type="compositionally biased region" description="Basic and acidic residues" evidence="1">
    <location>
        <begin position="1"/>
        <end position="10"/>
    </location>
</feature>
<name>A0A4S8JS99_MUSBA</name>